<evidence type="ECO:0000256" key="1">
    <source>
        <dbReference type="SAM" id="MobiDB-lite"/>
    </source>
</evidence>
<name>A0A1D3UE89_TANFO</name>
<gene>
    <name evidence="2" type="ORF">TFUB20_00339</name>
</gene>
<dbReference type="InterPro" id="IPR005901">
    <property type="entry name" value="GLPGLI"/>
</dbReference>
<organism evidence="2 3">
    <name type="scientific">Tannerella forsythia</name>
    <name type="common">Bacteroides forsythus</name>
    <dbReference type="NCBI Taxonomy" id="28112"/>
    <lineage>
        <taxon>Bacteria</taxon>
        <taxon>Pseudomonadati</taxon>
        <taxon>Bacteroidota</taxon>
        <taxon>Bacteroidia</taxon>
        <taxon>Bacteroidales</taxon>
        <taxon>Tannerellaceae</taxon>
        <taxon>Tannerella</taxon>
    </lineage>
</organism>
<dbReference type="RefSeq" id="WP_074449364.1">
    <property type="nucleotide sequence ID" value="NZ_FMMM01000016.1"/>
</dbReference>
<evidence type="ECO:0008006" key="4">
    <source>
        <dbReference type="Google" id="ProtNLM"/>
    </source>
</evidence>
<sequence length="281" mass="33204">MKSIHILILWLFFQPVFPQKTTDQFLFRASYTFSYKTDPLQKDFVETDLIYLDIGNNSSKYYSRYTQVRDSNKIAGLKKGLSAYDVVEDNRRFKKGTKTTIYNMDEPGQFHVIEHLVDYYYYDEKRFLPAWTFGAGEKTIAGYACKEAQAIYLGRKWTVYFAPEIPLNKGPWKLWGLPGLIIYAIDSEQLFQFELQGFETLKYETPVSIENKTQYGRLYKKTTKKDYQKMEALRYRDFMTFTNLFILEGKGGILLSPEQERENERYRKKGGTPYIPLEKQE</sequence>
<evidence type="ECO:0000313" key="3">
    <source>
        <dbReference type="Proteomes" id="UP000182057"/>
    </source>
</evidence>
<protein>
    <recommendedName>
        <fullName evidence="4">GLPGLI family protein</fullName>
    </recommendedName>
</protein>
<dbReference type="Proteomes" id="UP000182057">
    <property type="component" value="Unassembled WGS sequence"/>
</dbReference>
<feature type="region of interest" description="Disordered" evidence="1">
    <location>
        <begin position="260"/>
        <end position="281"/>
    </location>
</feature>
<reference evidence="2 3" key="1">
    <citation type="submission" date="2016-09" db="EMBL/GenBank/DDBJ databases">
        <authorList>
            <person name="Capua I."/>
            <person name="De Benedictis P."/>
            <person name="Joannis T."/>
            <person name="Lombin L.H."/>
            <person name="Cattoli G."/>
        </authorList>
    </citation>
    <scope>NUCLEOTIDE SEQUENCE [LARGE SCALE GENOMIC DNA]</scope>
    <source>
        <strain evidence="2 3">UB20</strain>
    </source>
</reference>
<evidence type="ECO:0000313" key="2">
    <source>
        <dbReference type="EMBL" id="SCQ18381.1"/>
    </source>
</evidence>
<dbReference type="EMBL" id="FMMM01000016">
    <property type="protein sequence ID" value="SCQ18381.1"/>
    <property type="molecule type" value="Genomic_DNA"/>
</dbReference>
<dbReference type="AlphaFoldDB" id="A0A1D3UE89"/>
<proteinExistence type="predicted"/>
<accession>A0A1D3UE89</accession>
<dbReference type="NCBIfam" id="TIGR01200">
    <property type="entry name" value="GLPGLI"/>
    <property type="match status" value="1"/>
</dbReference>